<accession>A0A544QS18</accession>
<dbReference type="GO" id="GO:0009055">
    <property type="term" value="F:electron transfer activity"/>
    <property type="evidence" value="ECO:0007669"/>
    <property type="project" value="InterPro"/>
</dbReference>
<feature type="domain" description="Blue (type 1) copper" evidence="8">
    <location>
        <begin position="48"/>
        <end position="147"/>
    </location>
</feature>
<keyword evidence="5" id="KW-0186">Copper</keyword>
<feature type="region of interest" description="Disordered" evidence="7">
    <location>
        <begin position="24"/>
        <end position="43"/>
    </location>
</feature>
<evidence type="ECO:0000256" key="2">
    <source>
        <dbReference type="ARBA" id="ARBA00022448"/>
    </source>
</evidence>
<feature type="compositionally biased region" description="Low complexity" evidence="7">
    <location>
        <begin position="31"/>
        <end position="42"/>
    </location>
</feature>
<gene>
    <name evidence="9" type="ORF">EWF95_04725</name>
</gene>
<evidence type="ECO:0000313" key="9">
    <source>
        <dbReference type="EMBL" id="TQQ82243.1"/>
    </source>
</evidence>
<dbReference type="PANTHER" id="PTHR34192:SF10">
    <property type="entry name" value="PLASTOCYANIN MAJOR ISOFORM, CHLOROPLASTIC-RELATED"/>
    <property type="match status" value="1"/>
</dbReference>
<evidence type="ECO:0000256" key="6">
    <source>
        <dbReference type="ARBA" id="ARBA00023136"/>
    </source>
</evidence>
<dbReference type="Gene3D" id="2.60.40.420">
    <property type="entry name" value="Cupredoxins - blue copper proteins"/>
    <property type="match status" value="1"/>
</dbReference>
<dbReference type="PROSITE" id="PS51257">
    <property type="entry name" value="PROKAR_LIPOPROTEIN"/>
    <property type="match status" value="1"/>
</dbReference>
<dbReference type="InterPro" id="IPR000923">
    <property type="entry name" value="BlueCu_1"/>
</dbReference>
<evidence type="ECO:0000256" key="7">
    <source>
        <dbReference type="SAM" id="MobiDB-lite"/>
    </source>
</evidence>
<evidence type="ECO:0000256" key="3">
    <source>
        <dbReference type="ARBA" id="ARBA00022723"/>
    </source>
</evidence>
<evidence type="ECO:0000313" key="10">
    <source>
        <dbReference type="Proteomes" id="UP000315385"/>
    </source>
</evidence>
<name>A0A544QS18_9EURY</name>
<dbReference type="Pfam" id="PF00127">
    <property type="entry name" value="Copper-bind"/>
    <property type="match status" value="1"/>
</dbReference>
<evidence type="ECO:0000256" key="1">
    <source>
        <dbReference type="ARBA" id="ARBA00004370"/>
    </source>
</evidence>
<evidence type="ECO:0000256" key="5">
    <source>
        <dbReference type="ARBA" id="ARBA00023008"/>
    </source>
</evidence>
<comment type="subcellular location">
    <subcellularLocation>
        <location evidence="1">Membrane</location>
    </subcellularLocation>
</comment>
<keyword evidence="4" id="KW-0249">Electron transport</keyword>
<dbReference type="AlphaFoldDB" id="A0A544QS18"/>
<dbReference type="GO" id="GO:0016020">
    <property type="term" value="C:membrane"/>
    <property type="evidence" value="ECO:0007669"/>
    <property type="project" value="UniProtKB-SubCell"/>
</dbReference>
<dbReference type="SUPFAM" id="SSF49503">
    <property type="entry name" value="Cupredoxins"/>
    <property type="match status" value="1"/>
</dbReference>
<evidence type="ECO:0000259" key="8">
    <source>
        <dbReference type="Pfam" id="PF00127"/>
    </source>
</evidence>
<evidence type="ECO:0000256" key="4">
    <source>
        <dbReference type="ARBA" id="ARBA00022982"/>
    </source>
</evidence>
<reference evidence="9 10" key="1">
    <citation type="submission" date="2019-02" db="EMBL/GenBank/DDBJ databases">
        <title>Halonotius sp. a new haloqrchaeon isolated from saline water.</title>
        <authorList>
            <person name="Duran-Viseras A."/>
            <person name="Sanchez-Porro C."/>
            <person name="Ventosa A."/>
        </authorList>
    </citation>
    <scope>NUCLEOTIDE SEQUENCE [LARGE SCALE GENOMIC DNA]</scope>
    <source>
        <strain evidence="9 10">F9-27</strain>
    </source>
</reference>
<proteinExistence type="predicted"/>
<dbReference type="PANTHER" id="PTHR34192">
    <property type="entry name" value="PLASTOCYANIN MAJOR ISOFORM, CHLOROPLASTIC-RELATED"/>
    <property type="match status" value="1"/>
</dbReference>
<dbReference type="InterPro" id="IPR008972">
    <property type="entry name" value="Cupredoxin"/>
</dbReference>
<comment type="caution">
    <text evidence="9">The sequence shown here is derived from an EMBL/GenBank/DDBJ whole genome shotgun (WGS) entry which is preliminary data.</text>
</comment>
<keyword evidence="3" id="KW-0479">Metal-binding</keyword>
<dbReference type="Proteomes" id="UP000315385">
    <property type="component" value="Unassembled WGS sequence"/>
</dbReference>
<keyword evidence="10" id="KW-1185">Reference proteome</keyword>
<keyword evidence="6" id="KW-0472">Membrane</keyword>
<dbReference type="EMBL" id="SESI01000001">
    <property type="protein sequence ID" value="TQQ82243.1"/>
    <property type="molecule type" value="Genomic_DNA"/>
</dbReference>
<sequence length="148" mass="15322">MGYMYDRRRVLQLSGVALAGSVAGCSGSGSEGSEPSAGNGEETLVEMTDDLKFEPREVTISVGDTVVWETTGAVAHSATAYEADIPDGAAYFASGGFETEAAAREAYPDGGSVAAGETYSHTFETAGEFPYFCIPHETGMVGTVIVEG</sequence>
<organism evidence="9 10">
    <name type="scientific">Halonotius roseus</name>
    <dbReference type="NCBI Taxonomy" id="2511997"/>
    <lineage>
        <taxon>Archaea</taxon>
        <taxon>Methanobacteriati</taxon>
        <taxon>Methanobacteriota</taxon>
        <taxon>Stenosarchaea group</taxon>
        <taxon>Halobacteria</taxon>
        <taxon>Halobacteriales</taxon>
        <taxon>Haloferacaceae</taxon>
        <taxon>Halonotius</taxon>
    </lineage>
</organism>
<dbReference type="GO" id="GO:0005507">
    <property type="term" value="F:copper ion binding"/>
    <property type="evidence" value="ECO:0007669"/>
    <property type="project" value="InterPro"/>
</dbReference>
<keyword evidence="2" id="KW-0813">Transport</keyword>
<protein>
    <submittedName>
        <fullName evidence="9">Plastocyanin</fullName>
    </submittedName>
</protein>